<accession>A0ABS3Q329</accession>
<dbReference type="Pfam" id="PF03364">
    <property type="entry name" value="Polyketide_cyc"/>
    <property type="match status" value="1"/>
</dbReference>
<name>A0ABS3Q329_9GAMM</name>
<dbReference type="Gene3D" id="3.30.530.20">
    <property type="match status" value="1"/>
</dbReference>
<reference evidence="4 5" key="1">
    <citation type="submission" date="2021-03" db="EMBL/GenBank/DDBJ databases">
        <title>Thiomicrorhabdus sp.nov.,novel sulfur-oxidizing bacteria isolated from coastal sediment.</title>
        <authorList>
            <person name="Liu X."/>
        </authorList>
    </citation>
    <scope>NUCLEOTIDE SEQUENCE [LARGE SCALE GENOMIC DNA]</scope>
    <source>
        <strain evidence="4 5">6S2-11</strain>
    </source>
</reference>
<dbReference type="SUPFAM" id="SSF55961">
    <property type="entry name" value="Bet v1-like"/>
    <property type="match status" value="1"/>
</dbReference>
<dbReference type="PANTHER" id="PTHR12901">
    <property type="entry name" value="SPERM PROTEIN HOMOLOG"/>
    <property type="match status" value="1"/>
</dbReference>
<evidence type="ECO:0000313" key="5">
    <source>
        <dbReference type="Proteomes" id="UP000664835"/>
    </source>
</evidence>
<dbReference type="CDD" id="cd07813">
    <property type="entry name" value="COQ10p_like"/>
    <property type="match status" value="1"/>
</dbReference>
<dbReference type="EMBL" id="JAGETV010000005">
    <property type="protein sequence ID" value="MBO1926742.1"/>
    <property type="molecule type" value="Genomic_DNA"/>
</dbReference>
<evidence type="ECO:0000259" key="3">
    <source>
        <dbReference type="Pfam" id="PF03364"/>
    </source>
</evidence>
<evidence type="ECO:0000256" key="2">
    <source>
        <dbReference type="ARBA" id="ARBA00022649"/>
    </source>
</evidence>
<keyword evidence="2" id="KW-1277">Toxin-antitoxin system</keyword>
<sequence>MKTITRTALLPYSAKQMYDLVNDVPSYPQFLPWCGGAKVLQQDASSMQASVTIAKAGIKQTFTTNNHLVDGKRIEMQLIDGPFKSMHGEWEFKVLDEDACKILFEIEFEVSNGILNMALGPIFEQIASTMVDSFCERAKQIYPNPFS</sequence>
<evidence type="ECO:0000256" key="1">
    <source>
        <dbReference type="ARBA" id="ARBA00008918"/>
    </source>
</evidence>
<dbReference type="RefSeq" id="WP_208148192.1">
    <property type="nucleotide sequence ID" value="NZ_JAGETV010000005.1"/>
</dbReference>
<gene>
    <name evidence="4" type="ORF">J3998_04070</name>
</gene>
<keyword evidence="5" id="KW-1185">Reference proteome</keyword>
<comment type="caution">
    <text evidence="4">The sequence shown here is derived from an EMBL/GenBank/DDBJ whole genome shotgun (WGS) entry which is preliminary data.</text>
</comment>
<dbReference type="PANTHER" id="PTHR12901:SF10">
    <property type="entry name" value="COENZYME Q-BINDING PROTEIN COQ10, MITOCHONDRIAL"/>
    <property type="match status" value="1"/>
</dbReference>
<dbReference type="InterPro" id="IPR044996">
    <property type="entry name" value="COQ10-like"/>
</dbReference>
<dbReference type="InterPro" id="IPR005031">
    <property type="entry name" value="COQ10_START"/>
</dbReference>
<feature type="domain" description="Coenzyme Q-binding protein COQ10 START" evidence="3">
    <location>
        <begin position="10"/>
        <end position="134"/>
    </location>
</feature>
<proteinExistence type="inferred from homology"/>
<comment type="similarity">
    <text evidence="1">Belongs to the ribosome association toxin RatA family.</text>
</comment>
<protein>
    <submittedName>
        <fullName evidence="4">Type II toxin-antitoxin system RatA family toxin</fullName>
    </submittedName>
</protein>
<organism evidence="4 5">
    <name type="scientific">Thiomicrorhabdus marina</name>
    <dbReference type="NCBI Taxonomy" id="2818442"/>
    <lineage>
        <taxon>Bacteria</taxon>
        <taxon>Pseudomonadati</taxon>
        <taxon>Pseudomonadota</taxon>
        <taxon>Gammaproteobacteria</taxon>
        <taxon>Thiotrichales</taxon>
        <taxon>Piscirickettsiaceae</taxon>
        <taxon>Thiomicrorhabdus</taxon>
    </lineage>
</organism>
<dbReference type="Proteomes" id="UP000664835">
    <property type="component" value="Unassembled WGS sequence"/>
</dbReference>
<evidence type="ECO:0000313" key="4">
    <source>
        <dbReference type="EMBL" id="MBO1926742.1"/>
    </source>
</evidence>
<dbReference type="InterPro" id="IPR023393">
    <property type="entry name" value="START-like_dom_sf"/>
</dbReference>